<feature type="transmembrane region" description="Helical" evidence="5">
    <location>
        <begin position="290"/>
        <end position="312"/>
    </location>
</feature>
<feature type="transmembrane region" description="Helical" evidence="5">
    <location>
        <begin position="133"/>
        <end position="150"/>
    </location>
</feature>
<feature type="transmembrane region" description="Helical" evidence="5">
    <location>
        <begin position="73"/>
        <end position="97"/>
    </location>
</feature>
<name>A0ABR4ZN92_9NOCA</name>
<evidence type="ECO:0000256" key="3">
    <source>
        <dbReference type="ARBA" id="ARBA00022989"/>
    </source>
</evidence>
<evidence type="ECO:0000256" key="1">
    <source>
        <dbReference type="ARBA" id="ARBA00004141"/>
    </source>
</evidence>
<feature type="transmembrane region" description="Helical" evidence="5">
    <location>
        <begin position="418"/>
        <end position="435"/>
    </location>
</feature>
<sequence length="552" mass="57835">MVSPVSDPLPPQVRIGSLLFALPPAGRRWSPALRSALAFLLPAAVVVALGYPGYALFVLFGALAVMYGERRAYLLRAGVVLTAGLALLMSCAVGALLGEVLSGGLGAALLTVALLTAVAAVAVYVIDAMRLGPPGALLFVIVCGGSMMATEAGISAAVLLACTAFGVAVSVLVSMAGVLRDRRKPERVAVEAADHAVDAYLAARATGRPAIDLRHQAGGAIAEAWAAVYDARLPTRMPDSELLSTLVAARNRLAGPAYDDTDDVVVDPLISFVRPGVGFRLRRSLSFDSHAMISAYRVGLACLVAGGLSAVLGQDRPHWAVFTAVMVLQIGPDRVRGKVRGIHRFAGTVVGLALFAGIQQLAPTGYALAALVAGLIFFMELYVPRNYAIAAVFITPIALLAVGASPQVAVGPLIRDRFVETVLGVAIAMLAPHVVTPRAHRRTFRWIELRVRAAAHALVELLRAEPAGAEAVVLVQQLQFELVGVARTGLDSATEEPKWTAAHWPVHAAIAHLGYDLLAACWALPPGALLDDPDSWDTAFDAVLPHAPRAQG</sequence>
<gene>
    <name evidence="7" type="ORF">FG87_00625</name>
</gene>
<accession>A0ABR4ZN92</accession>
<evidence type="ECO:0000313" key="8">
    <source>
        <dbReference type="Proteomes" id="UP000031364"/>
    </source>
</evidence>
<dbReference type="RefSeq" id="WP_043663181.1">
    <property type="nucleotide sequence ID" value="NZ_BDCI01000004.1"/>
</dbReference>
<feature type="transmembrane region" description="Helical" evidence="5">
    <location>
        <begin position="156"/>
        <end position="179"/>
    </location>
</feature>
<dbReference type="Pfam" id="PF13515">
    <property type="entry name" value="FUSC_2"/>
    <property type="match status" value="1"/>
</dbReference>
<proteinExistence type="predicted"/>
<keyword evidence="8" id="KW-1185">Reference proteome</keyword>
<feature type="transmembrane region" description="Helical" evidence="5">
    <location>
        <begin position="103"/>
        <end position="126"/>
    </location>
</feature>
<reference evidence="7 8" key="1">
    <citation type="journal article" date="2014" name="Int. J. Syst. Evol. Microbiol.">
        <title>Nocardia vulneris sp. nov., isolated from wounds of human patients in North America.</title>
        <authorList>
            <person name="Lasker B.A."/>
            <person name="Bell M."/>
            <person name="Klenk H.P."/>
            <person name="Sproer C."/>
            <person name="Schumann C."/>
            <person name="Schumann P."/>
            <person name="Brown J.M."/>
        </authorList>
    </citation>
    <scope>NUCLEOTIDE SEQUENCE [LARGE SCALE GENOMIC DNA]</scope>
    <source>
        <strain evidence="7 8">W9851</strain>
    </source>
</reference>
<feature type="transmembrane region" description="Helical" evidence="5">
    <location>
        <begin position="36"/>
        <end position="66"/>
    </location>
</feature>
<keyword evidence="2 5" id="KW-0812">Transmembrane</keyword>
<dbReference type="InterPro" id="IPR049453">
    <property type="entry name" value="Memb_transporter_dom"/>
</dbReference>
<keyword evidence="4 5" id="KW-0472">Membrane</keyword>
<feature type="domain" description="Integral membrane bound transporter" evidence="6">
    <location>
        <begin position="305"/>
        <end position="430"/>
    </location>
</feature>
<comment type="subcellular location">
    <subcellularLocation>
        <location evidence="1">Membrane</location>
        <topology evidence="1">Multi-pass membrane protein</topology>
    </subcellularLocation>
</comment>
<evidence type="ECO:0000259" key="6">
    <source>
        <dbReference type="Pfam" id="PF13515"/>
    </source>
</evidence>
<organism evidence="7 8">
    <name type="scientific">Nocardia vulneris</name>
    <dbReference type="NCBI Taxonomy" id="1141657"/>
    <lineage>
        <taxon>Bacteria</taxon>
        <taxon>Bacillati</taxon>
        <taxon>Actinomycetota</taxon>
        <taxon>Actinomycetes</taxon>
        <taxon>Mycobacteriales</taxon>
        <taxon>Nocardiaceae</taxon>
        <taxon>Nocardia</taxon>
    </lineage>
</organism>
<keyword evidence="3 5" id="KW-1133">Transmembrane helix</keyword>
<dbReference type="EMBL" id="JNFP01000001">
    <property type="protein sequence ID" value="KIA66659.1"/>
    <property type="molecule type" value="Genomic_DNA"/>
</dbReference>
<comment type="caution">
    <text evidence="7">The sequence shown here is derived from an EMBL/GenBank/DDBJ whole genome shotgun (WGS) entry which is preliminary data.</text>
</comment>
<evidence type="ECO:0000313" key="7">
    <source>
        <dbReference type="EMBL" id="KIA66659.1"/>
    </source>
</evidence>
<feature type="transmembrane region" description="Helical" evidence="5">
    <location>
        <begin position="364"/>
        <end position="382"/>
    </location>
</feature>
<evidence type="ECO:0000256" key="4">
    <source>
        <dbReference type="ARBA" id="ARBA00023136"/>
    </source>
</evidence>
<dbReference type="Proteomes" id="UP000031364">
    <property type="component" value="Unassembled WGS sequence"/>
</dbReference>
<evidence type="ECO:0000256" key="2">
    <source>
        <dbReference type="ARBA" id="ARBA00022692"/>
    </source>
</evidence>
<evidence type="ECO:0000256" key="5">
    <source>
        <dbReference type="SAM" id="Phobius"/>
    </source>
</evidence>
<feature type="transmembrane region" description="Helical" evidence="5">
    <location>
        <begin position="387"/>
        <end position="406"/>
    </location>
</feature>
<protein>
    <recommendedName>
        <fullName evidence="6">Integral membrane bound transporter domain-containing protein</fullName>
    </recommendedName>
</protein>